<name>A0ABX1QI31_9RHOO</name>
<proteinExistence type="predicted"/>
<dbReference type="EMBL" id="WTVQ01000040">
    <property type="protein sequence ID" value="NMG76780.1"/>
    <property type="molecule type" value="Genomic_DNA"/>
</dbReference>
<dbReference type="Proteomes" id="UP000648984">
    <property type="component" value="Unassembled WGS sequence"/>
</dbReference>
<dbReference type="NCBIfam" id="NF047352">
    <property type="entry name" value="P_loop_sacsin"/>
    <property type="match status" value="1"/>
</dbReference>
<evidence type="ECO:0000313" key="2">
    <source>
        <dbReference type="Proteomes" id="UP000648984"/>
    </source>
</evidence>
<dbReference type="InterPro" id="IPR036890">
    <property type="entry name" value="HATPase_C_sf"/>
</dbReference>
<reference evidence="1 2" key="1">
    <citation type="submission" date="2019-12" db="EMBL/GenBank/DDBJ databases">
        <title>Comparative genomics gives insights into the taxonomy of the Azoarcus-Aromatoleum group and reveals separate origins of nif in the plant-associated Azoarcus and non-plant-associated Aromatoleum sub-groups.</title>
        <authorList>
            <person name="Lafos M."/>
            <person name="Maluk M."/>
            <person name="Batista M."/>
            <person name="Junghare M."/>
            <person name="Carmona M."/>
            <person name="Faoro H."/>
            <person name="Cruz L.M."/>
            <person name="Battistoni F."/>
            <person name="De Souza E."/>
            <person name="Pedrosa F."/>
            <person name="Chen W.-M."/>
            <person name="Poole P.S."/>
            <person name="Dixon R.A."/>
            <person name="James E.K."/>
        </authorList>
    </citation>
    <scope>NUCLEOTIDE SEQUENCE [LARGE SCALE GENOMIC DNA]</scope>
    <source>
        <strain evidence="1 2">22Lin</strain>
    </source>
</reference>
<comment type="caution">
    <text evidence="1">The sequence shown here is derived from an EMBL/GenBank/DDBJ whole genome shotgun (WGS) entry which is preliminary data.</text>
</comment>
<organism evidence="1 2">
    <name type="scientific">Aromatoleum diolicum</name>
    <dbReference type="NCBI Taxonomy" id="75796"/>
    <lineage>
        <taxon>Bacteria</taxon>
        <taxon>Pseudomonadati</taxon>
        <taxon>Pseudomonadota</taxon>
        <taxon>Betaproteobacteria</taxon>
        <taxon>Rhodocyclales</taxon>
        <taxon>Rhodocyclaceae</taxon>
        <taxon>Aromatoleum</taxon>
    </lineage>
</organism>
<dbReference type="RefSeq" id="WP_169261920.1">
    <property type="nucleotide sequence ID" value="NZ_WTVQ01000040.1"/>
</dbReference>
<dbReference type="SUPFAM" id="SSF55874">
    <property type="entry name" value="ATPase domain of HSP90 chaperone/DNA topoisomerase II/histidine kinase"/>
    <property type="match status" value="1"/>
</dbReference>
<evidence type="ECO:0008006" key="3">
    <source>
        <dbReference type="Google" id="ProtNLM"/>
    </source>
</evidence>
<accession>A0ABX1QI31</accession>
<gene>
    <name evidence="1" type="ORF">GPA25_18670</name>
</gene>
<evidence type="ECO:0000313" key="1">
    <source>
        <dbReference type="EMBL" id="NMG76780.1"/>
    </source>
</evidence>
<keyword evidence="2" id="KW-1185">Reference proteome</keyword>
<sequence length="908" mass="99310">MAKRLADLPGAVRDSLERGRNSAAMLSGDRLQGLSEMIQNADDAGARQVRVALLGDGLWLSHDGEPIQLEHVFGIAMPWITTKSDDPAATGRHGIGLMTLRALSSSLQVHCAPYHVQLEESALSAVSAAQPPSWLAEEGWTVLHVPLARRSLDLDSLHAWIEGWGHAGLLFLRSVTRVSLHDSVGTSVRELHLNWTDEGSFEQPIAGEEVTVYVRRAQDPEGQEYRVYKAAFASPTDIDRYGKAKAARTPVAIALPLYDSQDNWLHAGLPVVKTAMRVRIGAQFDTLNNRQGLAPTGWNQWLVVVMGQLWLASIAELLGTKTALAWALIPLEAPEDAKGSSLVADLEHEIWSVAGQPLAELAQVPAGGQNIAVTQLAVEVPPLELVLREEEVAALADCDYTLPRELRDADRNWWSVLALWRQGSESMLPPVDTKHALRLLDDGAFPINRRIALSAVAIDDRLDAALAARPCIALADESIIVPPQVDAPELLVLSAGTLAEELGIGLHLHPRYLDDTPDSQTVLNWLRARKALMEDSSALALLKRIAQAGSSGRPIGKPLTESQLLSLRDAFESVSPDDQQSLGPAVGRAVLLEAFTYDEKKKEVARVCSPADAYLPRAIDRETDSFAVAAGKAPGLYWMSSKYATVLRSNLGRAGLGAQRFLRILGAELAPRVIRHSGLVLRYADRPKGLPASAGPATRSTAMQAIDAKYTLEDWESPDLQRVVTDISAERKHTQRRERAAALVAALARAWDQRLADRATVIAASADYGWQTRGDLRAYWLWAAGSVEWLDDAAGTKRRPCDLRLRTPASVAIYGTEGANYLRADLHTAVRQQVLEALGVGGKLQRKSWCDTFVVCARRRPALWVRSGKRRRPWSTRRWPHVFPAGVLPRTCTRGGYCKSSPTCQGLF</sequence>
<protein>
    <recommendedName>
        <fullName evidence="3">ATP-binding protein</fullName>
    </recommendedName>
</protein>